<dbReference type="InterPro" id="IPR004029">
    <property type="entry name" value="UreE_N"/>
</dbReference>
<dbReference type="HOGENOM" id="CLU_1852862_0_0_5"/>
<dbReference type="KEGG" id="mdi:METDI4408"/>
<dbReference type="GO" id="GO:0006457">
    <property type="term" value="P:protein folding"/>
    <property type="evidence" value="ECO:0007669"/>
    <property type="project" value="InterPro"/>
</dbReference>
<dbReference type="PIRSF" id="PIRSF036402">
    <property type="entry name" value="Ureas_acces_UreE"/>
    <property type="match status" value="1"/>
</dbReference>
<name>C7CET5_METED</name>
<proteinExistence type="predicted"/>
<dbReference type="SUPFAM" id="SSF69287">
    <property type="entry name" value="Urease metallochaperone UreE, N-terminal domain"/>
    <property type="match status" value="1"/>
</dbReference>
<accession>C7CET5</accession>
<evidence type="ECO:0000313" key="6">
    <source>
        <dbReference type="Proteomes" id="UP000008070"/>
    </source>
</evidence>
<evidence type="ECO:0000256" key="3">
    <source>
        <dbReference type="ARBA" id="ARBA00023186"/>
    </source>
</evidence>
<reference evidence="6" key="1">
    <citation type="journal article" date="2009" name="PLoS ONE">
        <title>Methylobacterium genome sequences: a reference blueprint to investigate microbial metabolism of C1 compounds from natural and industrial sources.</title>
        <authorList>
            <person name="Vuilleumier S."/>
            <person name="Chistoserdova L."/>
            <person name="Lee M.-C."/>
            <person name="Bringel F."/>
            <person name="Lajus A."/>
            <person name="Zhou Y."/>
            <person name="Gourion B."/>
            <person name="Barbe V."/>
            <person name="Chang J."/>
            <person name="Cruveiller S."/>
            <person name="Dossat C."/>
            <person name="Gillett W."/>
            <person name="Gruffaz C."/>
            <person name="Haugen E."/>
            <person name="Hourcade E."/>
            <person name="Levy R."/>
            <person name="Mangenot S."/>
            <person name="Muller E."/>
            <person name="Nadalig T."/>
            <person name="Pagni M."/>
            <person name="Penny C."/>
            <person name="Peyraud R."/>
            <person name="Robinson D.G."/>
            <person name="Roche D."/>
            <person name="Rouy Z."/>
            <person name="Saenampechek C."/>
            <person name="Salvignol G."/>
            <person name="Vallenet D."/>
            <person name="Wu Z."/>
            <person name="Marx C.J."/>
            <person name="Vorholt J.A."/>
            <person name="Olson M.V."/>
            <person name="Kaul R."/>
            <person name="Weissenbach J."/>
            <person name="Medigue C."/>
            <person name="Lidstrom M.E."/>
        </authorList>
    </citation>
    <scope>NUCLEOTIDE SEQUENCE [LARGE SCALE GENOMIC DNA]</scope>
    <source>
        <strain evidence="6">DSM 6343 / CIP 106787 / DM4</strain>
    </source>
</reference>
<protein>
    <submittedName>
        <fullName evidence="5">Urease accessory protein UreE</fullName>
    </submittedName>
</protein>
<keyword evidence="2" id="KW-0533">Nickel</keyword>
<dbReference type="Pfam" id="PF02814">
    <property type="entry name" value="UreE_N"/>
    <property type="match status" value="1"/>
</dbReference>
<sequence length="138" mass="14860">MRLDADTATRRRQLVVSEAGNEVAIDLPHGVYLRDGAVLGDDGRTILVVERKPQRVMAIRLAFRDPSELIAAAARIGHCFGNQHAPIEVVGGTIFVPVTTSPTVMAAALERLGLEELTFSFEDIPLGLDRPLSGGHAH</sequence>
<keyword evidence="3" id="KW-0143">Chaperone</keyword>
<evidence type="ECO:0000313" key="5">
    <source>
        <dbReference type="EMBL" id="CAX26037.1"/>
    </source>
</evidence>
<keyword evidence="1" id="KW-0963">Cytoplasm</keyword>
<dbReference type="Gene3D" id="2.60.260.20">
    <property type="entry name" value="Urease metallochaperone UreE, N-terminal domain"/>
    <property type="match status" value="1"/>
</dbReference>
<dbReference type="AlphaFoldDB" id="C7CET5"/>
<feature type="domain" description="UreE urease accessory N-terminal" evidence="4">
    <location>
        <begin position="2"/>
        <end position="42"/>
    </location>
</feature>
<dbReference type="GO" id="GO:0005737">
    <property type="term" value="C:cytoplasm"/>
    <property type="evidence" value="ECO:0007669"/>
    <property type="project" value="InterPro"/>
</dbReference>
<organism evidence="5 6">
    <name type="scientific">Methylorubrum extorquens (strain DSM 6343 / CIP 106787 / DM4)</name>
    <name type="common">Methylobacterium extorquens</name>
    <dbReference type="NCBI Taxonomy" id="661410"/>
    <lineage>
        <taxon>Bacteria</taxon>
        <taxon>Pseudomonadati</taxon>
        <taxon>Pseudomonadota</taxon>
        <taxon>Alphaproteobacteria</taxon>
        <taxon>Hyphomicrobiales</taxon>
        <taxon>Methylobacteriaceae</taxon>
        <taxon>Methylorubrum</taxon>
    </lineage>
</organism>
<evidence type="ECO:0000256" key="1">
    <source>
        <dbReference type="ARBA" id="ARBA00022490"/>
    </source>
</evidence>
<evidence type="ECO:0000259" key="4">
    <source>
        <dbReference type="Pfam" id="PF02814"/>
    </source>
</evidence>
<evidence type="ECO:0000256" key="2">
    <source>
        <dbReference type="ARBA" id="ARBA00022596"/>
    </source>
</evidence>
<dbReference type="Proteomes" id="UP000008070">
    <property type="component" value="Chromosome"/>
</dbReference>
<dbReference type="GO" id="GO:0016151">
    <property type="term" value="F:nickel cation binding"/>
    <property type="evidence" value="ECO:0007669"/>
    <property type="project" value="InterPro"/>
</dbReference>
<dbReference type="InterPro" id="IPR012406">
    <property type="entry name" value="UreE"/>
</dbReference>
<dbReference type="InterPro" id="IPR036118">
    <property type="entry name" value="UreE_N_sf"/>
</dbReference>
<dbReference type="EMBL" id="FP103042">
    <property type="protein sequence ID" value="CAX26037.1"/>
    <property type="molecule type" value="Genomic_DNA"/>
</dbReference>
<gene>
    <name evidence="5" type="primary">ureE</name>
    <name evidence="5" type="ORF">METD_I4408</name>
</gene>